<evidence type="ECO:0000256" key="3">
    <source>
        <dbReference type="ARBA" id="ARBA00022617"/>
    </source>
</evidence>
<feature type="domain" description="Plant heme peroxidase family profile" evidence="16">
    <location>
        <begin position="174"/>
        <end position="476"/>
    </location>
</feature>
<dbReference type="GO" id="GO:0046872">
    <property type="term" value="F:metal ion binding"/>
    <property type="evidence" value="ECO:0007669"/>
    <property type="project" value="UniProtKB-KW"/>
</dbReference>
<comment type="subcellular location">
    <subcellularLocation>
        <location evidence="1">Membrane</location>
        <topology evidence="1">Multi-pass membrane protein</topology>
    </subcellularLocation>
    <subcellularLocation>
        <location evidence="12">Secreted</location>
    </subcellularLocation>
</comment>
<evidence type="ECO:0000256" key="2">
    <source>
        <dbReference type="ARBA" id="ARBA00022559"/>
    </source>
</evidence>
<evidence type="ECO:0000256" key="14">
    <source>
        <dbReference type="SAM" id="Phobius"/>
    </source>
</evidence>
<evidence type="ECO:0000256" key="5">
    <source>
        <dbReference type="ARBA" id="ARBA00022723"/>
    </source>
</evidence>
<feature type="cross-link" description="Tryptophyl-tyrosyl-methioninium (Trp-Tyr) (with Met-299)" evidence="12">
    <location>
        <begin position="140"/>
        <end position="273"/>
    </location>
</feature>
<dbReference type="PROSITE" id="PS50873">
    <property type="entry name" value="PEROXIDASE_4"/>
    <property type="match status" value="1"/>
</dbReference>
<evidence type="ECO:0000313" key="17">
    <source>
        <dbReference type="EMBL" id="SPQ23859.1"/>
    </source>
</evidence>
<dbReference type="InterPro" id="IPR011701">
    <property type="entry name" value="MFS"/>
</dbReference>
<feature type="transmembrane region" description="Helical" evidence="14">
    <location>
        <begin position="1186"/>
        <end position="1207"/>
    </location>
</feature>
<dbReference type="PROSITE" id="PS51257">
    <property type="entry name" value="PROKAR_LIPOPROTEIN"/>
    <property type="match status" value="1"/>
</dbReference>
<dbReference type="SUPFAM" id="SSF103473">
    <property type="entry name" value="MFS general substrate transporter"/>
    <property type="match status" value="1"/>
</dbReference>
<dbReference type="Gene3D" id="1.10.420.10">
    <property type="entry name" value="Peroxidase, domain 2"/>
    <property type="match status" value="2"/>
</dbReference>
<dbReference type="GO" id="GO:0004096">
    <property type="term" value="F:catalase activity"/>
    <property type="evidence" value="ECO:0007669"/>
    <property type="project" value="UniProtKB-UniRule"/>
</dbReference>
<feature type="transmembrane region" description="Helical" evidence="14">
    <location>
        <begin position="933"/>
        <end position="952"/>
    </location>
</feature>
<reference evidence="17 18" key="1">
    <citation type="submission" date="2018-04" db="EMBL/GenBank/DDBJ databases">
        <authorList>
            <person name="Huttner S."/>
            <person name="Dainat J."/>
        </authorList>
    </citation>
    <scope>NUCLEOTIDE SEQUENCE [LARGE SCALE GENOMIC DNA]</scope>
</reference>
<gene>
    <name evidence="12" type="primary">katG</name>
    <name evidence="17" type="ORF">TT172_LOCUS6278</name>
</gene>
<feature type="domain" description="Major facilitator superfamily (MFS) profile" evidence="15">
    <location>
        <begin position="769"/>
        <end position="1216"/>
    </location>
</feature>
<dbReference type="GO" id="GO:0022857">
    <property type="term" value="F:transmembrane transporter activity"/>
    <property type="evidence" value="ECO:0007669"/>
    <property type="project" value="InterPro"/>
</dbReference>
<feature type="cross-link" description="Tryptophyl-tyrosyl-methioninium (Tyr-Met) (with Trp-140)" evidence="12">
    <location>
        <begin position="273"/>
        <end position="299"/>
    </location>
</feature>
<dbReference type="InterPro" id="IPR020846">
    <property type="entry name" value="MFS_dom"/>
</dbReference>
<keyword evidence="9 14" id="KW-0472">Membrane</keyword>
<feature type="transmembrane region" description="Helical" evidence="14">
    <location>
        <begin position="1158"/>
        <end position="1180"/>
    </location>
</feature>
<name>A0A3S4AR19_9PEZI</name>
<dbReference type="PRINTS" id="PR00460">
    <property type="entry name" value="BPEROXIDASE"/>
</dbReference>
<dbReference type="Gene3D" id="1.10.520.10">
    <property type="match status" value="2"/>
</dbReference>
<dbReference type="SUPFAM" id="SSF48113">
    <property type="entry name" value="Heme-dependent peroxidases"/>
    <property type="match status" value="2"/>
</dbReference>
<feature type="transmembrane region" description="Helical" evidence="14">
    <location>
        <begin position="1124"/>
        <end position="1146"/>
    </location>
</feature>
<feature type="transmembrane region" description="Helical" evidence="14">
    <location>
        <begin position="846"/>
        <end position="865"/>
    </location>
</feature>
<dbReference type="FunFam" id="1.10.520.10:FF:000002">
    <property type="entry name" value="Catalase-peroxidase"/>
    <property type="match status" value="1"/>
</dbReference>
<keyword evidence="3 12" id="KW-0349">Heme</keyword>
<feature type="transmembrane region" description="Helical" evidence="14">
    <location>
        <begin position="1053"/>
        <end position="1070"/>
    </location>
</feature>
<sequence length="1245" mass="134414" precursor="true">MVASKRYVLAGLLAQASAQGCPYAAAAAAANKRDLLAVRADEPSLDTLAHSFGKCAQLSDAAGGGTRSRDWWPCQLRLDVLRQFSPEQNPLGADFDYAAAFATLDYNGLKADLKALLTQSQAWWPADFGNYGGLLIRMAWHSAGTYRIVDGRGGGGMGQQRFAPLNSWPDNANLDKARRLLWPIKQKYGSAISWADLMILAGNVALETMGVPVLGFGGGRVDTWQSDESVYWGSETTFVPEGNDIRYNGSTDYAARASRLQEPLAATHMGLIYVNPEGPDATGDPKLAALDIRTAFGRMGMNDSETVALIAGGHAFGKTHGASGTALGPPPEAAPLEAQDLGWYNSFGTGNADDTITSGTEVIWSKTPTRWSNGFLNSLFKNEWTLVKSPAGALQFEALNGTRDYPDPFNKTFRRPTMLVTDLALREDPTYRAIAEKWVDDFQGLTDAFAAAWFKLTHRDMGPVSRYLGPEVPKQRFIWQDPLPEAKYPPISEADQEVLKAQILKAPGVNVSSLVAVAWGSASTFRGGDKRGGANGARIALEPQVSWEVNNPKQLRVVLDALTNIKDAFNKKSRTTQVSLADLIVLAGNAAIESAIPATTKAKAKVKVPFTPGRVDATQADTDPASFAYLLPQADGFRNWRNASAGGAWALASTEALLVDRAQQLTLTAPELVALVGGLRALGAVWDNSARGVLTARPGTLTNDFFVNLLDMETVWTADEGSGGELFTGRDRATGKVRWQATRADLVFGAQAELRAIAEVYAEAGGQERLVADFVKAWAKVMDLDRFDVKKKSFASSVYTSGADDISREFGVSQTESLLGLSLFLWALGLGAIIAAPVSEYYGRRIVYLTTVPVFGLFILGSGLAQNFATLAVCRTLAGFFGSAVVSVGGGTNADLWPPALTGFVYPFYFVSPFLGPAFGPVIGGFLSEAKGFRWLEWVILFMVAFIYLYSLPQYETYKKTILEKRARAEKRSSAPRPRAFKIALPSSAVVQRIVLKPFRMLFVESIVLFMTIYMAFNFAVFYSFFAAFPYIFGAVGGSGLYNFTAGQEGLTFISIALGCVVGFVAVVYIDRRTYPALEAKYGAGAVPPEYRLYGAMVGCALNPASLFWFGWSANAGAFWPSPVVAAVPFAVGNIMVYSSGALYIMNSYGSLHGASALSANSLLRYAAGGAFPLFTVQMFSSMGIGWASSLLGFVSVALVPVPWVLYKYGHRIRARSQYITIKAPVLENPDSSREMTSEGEEVAV</sequence>
<feature type="transmembrane region" description="Helical" evidence="14">
    <location>
        <begin position="1091"/>
        <end position="1112"/>
    </location>
</feature>
<comment type="similarity">
    <text evidence="12 13">Belongs to the peroxidase family. Peroxidase/catalase subfamily.</text>
</comment>
<evidence type="ECO:0000256" key="11">
    <source>
        <dbReference type="ARBA" id="ARBA00049145"/>
    </source>
</evidence>
<dbReference type="GO" id="GO:0016020">
    <property type="term" value="C:membrane"/>
    <property type="evidence" value="ECO:0007669"/>
    <property type="project" value="UniProtKB-SubCell"/>
</dbReference>
<dbReference type="InterPro" id="IPR005829">
    <property type="entry name" value="Sugar_transporter_CS"/>
</dbReference>
<dbReference type="CDD" id="cd17323">
    <property type="entry name" value="MFS_Tpo1_MDR_like"/>
    <property type="match status" value="1"/>
</dbReference>
<protein>
    <recommendedName>
        <fullName evidence="12 13">Catalase-peroxidase</fullName>
        <shortName evidence="12">CP</shortName>
        <ecNumber evidence="12 13">1.11.1.21</ecNumber>
    </recommendedName>
    <alternativeName>
        <fullName evidence="12">Peroxidase/catalase</fullName>
    </alternativeName>
</protein>
<dbReference type="InterPro" id="IPR002016">
    <property type="entry name" value="Haem_peroxidase"/>
</dbReference>
<dbReference type="Pfam" id="PF00141">
    <property type="entry name" value="peroxidase"/>
    <property type="match status" value="2"/>
</dbReference>
<keyword evidence="5 12" id="KW-0479">Metal-binding</keyword>
<dbReference type="PANTHER" id="PTHR30555">
    <property type="entry name" value="HYDROPEROXIDASE I, BIFUNCTIONAL CATALASE-PEROXIDASE"/>
    <property type="match status" value="1"/>
</dbReference>
<keyword evidence="12 13" id="KW-0732">Signal</keyword>
<feature type="transmembrane region" description="Helical" evidence="14">
    <location>
        <begin position="818"/>
        <end position="839"/>
    </location>
</feature>
<comment type="catalytic activity">
    <reaction evidence="12 13">
        <text>H2O2 + AH2 = A + 2 H2O</text>
        <dbReference type="Rhea" id="RHEA:30275"/>
        <dbReference type="ChEBI" id="CHEBI:13193"/>
        <dbReference type="ChEBI" id="CHEBI:15377"/>
        <dbReference type="ChEBI" id="CHEBI:16240"/>
        <dbReference type="ChEBI" id="CHEBI:17499"/>
        <dbReference type="EC" id="1.11.1.21"/>
    </reaction>
</comment>
<organism evidence="17 18">
    <name type="scientific">Thermothielavioides terrestris</name>
    <dbReference type="NCBI Taxonomy" id="2587410"/>
    <lineage>
        <taxon>Eukaryota</taxon>
        <taxon>Fungi</taxon>
        <taxon>Dikarya</taxon>
        <taxon>Ascomycota</taxon>
        <taxon>Pezizomycotina</taxon>
        <taxon>Sordariomycetes</taxon>
        <taxon>Sordariomycetidae</taxon>
        <taxon>Sordariales</taxon>
        <taxon>Chaetomiaceae</taxon>
        <taxon>Thermothielavioides</taxon>
    </lineage>
</organism>
<evidence type="ECO:0000259" key="16">
    <source>
        <dbReference type="PROSITE" id="PS50873"/>
    </source>
</evidence>
<feature type="site" description="Transition state stabilizer" evidence="12">
    <location>
        <position position="137"/>
    </location>
</feature>
<dbReference type="AlphaFoldDB" id="A0A3S4AR19"/>
<evidence type="ECO:0000256" key="9">
    <source>
        <dbReference type="ARBA" id="ARBA00023136"/>
    </source>
</evidence>
<feature type="active site" description="Proton acceptor" evidence="12">
    <location>
        <position position="141"/>
    </location>
</feature>
<proteinExistence type="inferred from homology"/>
<dbReference type="PROSITE" id="PS00216">
    <property type="entry name" value="SUGAR_TRANSPORT_1"/>
    <property type="match status" value="1"/>
</dbReference>
<comment type="subunit">
    <text evidence="12">Homodimer; disulfide-linked.</text>
</comment>
<keyword evidence="7 12" id="KW-0560">Oxidoreductase</keyword>
<dbReference type="GO" id="GO:0005829">
    <property type="term" value="C:cytosol"/>
    <property type="evidence" value="ECO:0007669"/>
    <property type="project" value="TreeGrafter"/>
</dbReference>
<keyword evidence="4 14" id="KW-0812">Transmembrane</keyword>
<evidence type="ECO:0000256" key="10">
    <source>
        <dbReference type="ARBA" id="ARBA00023324"/>
    </source>
</evidence>
<evidence type="ECO:0000256" key="6">
    <source>
        <dbReference type="ARBA" id="ARBA00022989"/>
    </source>
</evidence>
<feature type="transmembrane region" description="Helical" evidence="14">
    <location>
        <begin position="877"/>
        <end position="897"/>
    </location>
</feature>
<feature type="binding site" description="axial binding residue" evidence="12">
    <location>
        <position position="314"/>
    </location>
    <ligand>
        <name>heme</name>
        <dbReference type="ChEBI" id="CHEBI:30413"/>
    </ligand>
    <ligandPart>
        <name>Fe</name>
        <dbReference type="ChEBI" id="CHEBI:18248"/>
    </ligandPart>
</feature>
<feature type="chain" id="PRO_5018379068" description="Catalase-peroxidase" evidence="12 13">
    <location>
        <begin position="19"/>
        <end position="1245"/>
    </location>
</feature>
<keyword evidence="2 12" id="KW-0575">Peroxidase</keyword>
<evidence type="ECO:0000256" key="4">
    <source>
        <dbReference type="ARBA" id="ARBA00022692"/>
    </source>
</evidence>
<keyword evidence="12" id="KW-0964">Secreted</keyword>
<evidence type="ECO:0000256" key="13">
    <source>
        <dbReference type="RuleBase" id="RU003451"/>
    </source>
</evidence>
<dbReference type="PANTHER" id="PTHR30555:SF0">
    <property type="entry name" value="CATALASE-PEROXIDASE"/>
    <property type="match status" value="1"/>
</dbReference>
<evidence type="ECO:0000256" key="7">
    <source>
        <dbReference type="ARBA" id="ARBA00023002"/>
    </source>
</evidence>
<evidence type="ECO:0000256" key="1">
    <source>
        <dbReference type="ARBA" id="ARBA00004141"/>
    </source>
</evidence>
<evidence type="ECO:0000256" key="12">
    <source>
        <dbReference type="HAMAP-Rule" id="MF_03108"/>
    </source>
</evidence>
<dbReference type="InterPro" id="IPR010255">
    <property type="entry name" value="Haem_peroxidase_sf"/>
</dbReference>
<dbReference type="Pfam" id="PF07690">
    <property type="entry name" value="MFS_1"/>
    <property type="match status" value="1"/>
</dbReference>
<comment type="function">
    <text evidence="12">Bifunctional enzyme with both catalase and broad-spectrum peroxidase activity. Confers resistance to H(2)O(2) in hyphae. May play an antioxidative role in fungal defense against the host-produced H(2)O(2) (oxidative burst) at the early stage of plant infection.</text>
</comment>
<dbReference type="NCBIfam" id="NF011635">
    <property type="entry name" value="PRK15061.1"/>
    <property type="match status" value="1"/>
</dbReference>
<dbReference type="GO" id="GO:0020037">
    <property type="term" value="F:heme binding"/>
    <property type="evidence" value="ECO:0007669"/>
    <property type="project" value="InterPro"/>
</dbReference>
<dbReference type="HAMAP" id="MF_01961">
    <property type="entry name" value="Catal_peroxid"/>
    <property type="match status" value="1"/>
</dbReference>
<dbReference type="InterPro" id="IPR019793">
    <property type="entry name" value="Peroxidases_heam-ligand_BS"/>
</dbReference>
<dbReference type="NCBIfam" id="TIGR00198">
    <property type="entry name" value="cat_per_HPI"/>
    <property type="match status" value="1"/>
</dbReference>
<keyword evidence="6 14" id="KW-1133">Transmembrane helix</keyword>
<dbReference type="PRINTS" id="PR00458">
    <property type="entry name" value="PEROXIDASE"/>
</dbReference>
<dbReference type="PROSITE" id="PS50850">
    <property type="entry name" value="MFS"/>
    <property type="match status" value="1"/>
</dbReference>
<dbReference type="GO" id="GO:0070301">
    <property type="term" value="P:cellular response to hydrogen peroxide"/>
    <property type="evidence" value="ECO:0007669"/>
    <property type="project" value="TreeGrafter"/>
</dbReference>
<keyword evidence="10 12" id="KW-0376">Hydrogen peroxide</keyword>
<dbReference type="InterPro" id="IPR000763">
    <property type="entry name" value="Catalase_peroxidase"/>
</dbReference>
<feature type="transmembrane region" description="Helical" evidence="14">
    <location>
        <begin position="1007"/>
        <end position="1033"/>
    </location>
</feature>
<comment type="PTM">
    <text evidence="12">Formation of the three residue Trp-Tyr-Met cross-link is important for the catalase, but not the peroxidase activity of the enzyme.</text>
</comment>
<dbReference type="GO" id="GO:0005576">
    <property type="term" value="C:extracellular region"/>
    <property type="evidence" value="ECO:0007669"/>
    <property type="project" value="UniProtKB-SubCell"/>
</dbReference>
<keyword evidence="8 12" id="KW-0408">Iron</keyword>
<accession>A0A3S4AR19</accession>
<feature type="signal peptide" evidence="12 13">
    <location>
        <begin position="1"/>
        <end position="18"/>
    </location>
</feature>
<comment type="cofactor">
    <cofactor evidence="12">
        <name>heme b</name>
        <dbReference type="ChEBI" id="CHEBI:60344"/>
    </cofactor>
    <text evidence="12">Binds 1 heme b (iron(II)-protoporphyrin IX) group per monomer.</text>
</comment>
<dbReference type="GO" id="GO:0042744">
    <property type="term" value="P:hydrogen peroxide catabolic process"/>
    <property type="evidence" value="ECO:0007669"/>
    <property type="project" value="UniProtKB-KW"/>
</dbReference>
<keyword evidence="12" id="KW-1015">Disulfide bond</keyword>
<evidence type="ECO:0000259" key="15">
    <source>
        <dbReference type="PROSITE" id="PS50850"/>
    </source>
</evidence>
<dbReference type="Proteomes" id="UP000289323">
    <property type="component" value="Unassembled WGS sequence"/>
</dbReference>
<dbReference type="EMBL" id="OUUZ01000011">
    <property type="protein sequence ID" value="SPQ23859.1"/>
    <property type="molecule type" value="Genomic_DNA"/>
</dbReference>
<dbReference type="PROSITE" id="PS00435">
    <property type="entry name" value="PEROXIDASE_1"/>
    <property type="match status" value="1"/>
</dbReference>
<dbReference type="InterPro" id="IPR019794">
    <property type="entry name" value="Peroxidases_AS"/>
</dbReference>
<feature type="transmembrane region" description="Helical" evidence="14">
    <location>
        <begin position="904"/>
        <end position="927"/>
    </location>
</feature>
<evidence type="ECO:0000313" key="18">
    <source>
        <dbReference type="Proteomes" id="UP000289323"/>
    </source>
</evidence>
<dbReference type="EC" id="1.11.1.21" evidence="12 13"/>
<dbReference type="InterPro" id="IPR036259">
    <property type="entry name" value="MFS_trans_sf"/>
</dbReference>
<dbReference type="Gene3D" id="1.20.1250.20">
    <property type="entry name" value="MFS general substrate transporter like domains"/>
    <property type="match status" value="1"/>
</dbReference>
<dbReference type="PROSITE" id="PS00436">
    <property type="entry name" value="PEROXIDASE_2"/>
    <property type="match status" value="1"/>
</dbReference>
<evidence type="ECO:0000256" key="8">
    <source>
        <dbReference type="ARBA" id="ARBA00023004"/>
    </source>
</evidence>
<comment type="catalytic activity">
    <reaction evidence="11 12 13">
        <text>2 H2O2 = O2 + 2 H2O</text>
        <dbReference type="Rhea" id="RHEA:20309"/>
        <dbReference type="ChEBI" id="CHEBI:15377"/>
        <dbReference type="ChEBI" id="CHEBI:15379"/>
        <dbReference type="ChEBI" id="CHEBI:16240"/>
        <dbReference type="EC" id="1.11.1.21"/>
    </reaction>
</comment>